<proteinExistence type="predicted"/>
<evidence type="ECO:0000313" key="2">
    <source>
        <dbReference type="Proteomes" id="UP000261811"/>
    </source>
</evidence>
<dbReference type="OrthoDB" id="9904628at2"/>
<gene>
    <name evidence="1" type="ORF">DZF91_17430</name>
</gene>
<dbReference type="EMBL" id="QURH01000289">
    <property type="protein sequence ID" value="RFU40393.1"/>
    <property type="molecule type" value="Genomic_DNA"/>
</dbReference>
<dbReference type="AlphaFoldDB" id="A0A372JK38"/>
<protein>
    <submittedName>
        <fullName evidence="1">Uncharacterized protein</fullName>
    </submittedName>
</protein>
<dbReference type="RefSeq" id="WP_117358513.1">
    <property type="nucleotide sequence ID" value="NZ_QURH01000289.1"/>
</dbReference>
<dbReference type="Proteomes" id="UP000261811">
    <property type="component" value="Unassembled WGS sequence"/>
</dbReference>
<evidence type="ECO:0000313" key="1">
    <source>
        <dbReference type="EMBL" id="RFU40393.1"/>
    </source>
</evidence>
<keyword evidence="2" id="KW-1185">Reference proteome</keyword>
<name>A0A372JK38_9ACTN</name>
<accession>A0A372JK38</accession>
<organism evidence="1 2">
    <name type="scientific">Actinomadura logoneensis</name>
    <dbReference type="NCBI Taxonomy" id="2293572"/>
    <lineage>
        <taxon>Bacteria</taxon>
        <taxon>Bacillati</taxon>
        <taxon>Actinomycetota</taxon>
        <taxon>Actinomycetes</taxon>
        <taxon>Streptosporangiales</taxon>
        <taxon>Thermomonosporaceae</taxon>
        <taxon>Actinomadura</taxon>
    </lineage>
</organism>
<comment type="caution">
    <text evidence="1">The sequence shown here is derived from an EMBL/GenBank/DDBJ whole genome shotgun (WGS) entry which is preliminary data.</text>
</comment>
<sequence>MKRGKRAADAATLSLGVRMAEVEALYSAALTAETPEAESEALRELGRAARLLAALAEVAAENAHVPERPAVPPAGRVVVGPSATPVKPRVRRRITRTQHTVDWIITRSRPDPR</sequence>
<reference evidence="1 2" key="1">
    <citation type="submission" date="2018-08" db="EMBL/GenBank/DDBJ databases">
        <title>Actinomadura jelena sp. nov., a novel Actinomycete isolated from soil in Chad.</title>
        <authorList>
            <person name="Shi L."/>
        </authorList>
    </citation>
    <scope>NUCLEOTIDE SEQUENCE [LARGE SCALE GENOMIC DNA]</scope>
    <source>
        <strain evidence="1 2">NEAU-G17</strain>
    </source>
</reference>